<dbReference type="NCBIfam" id="TIGR04183">
    <property type="entry name" value="Por_Secre_tail"/>
    <property type="match status" value="1"/>
</dbReference>
<feature type="chain" id="PRO_5019277873" evidence="1">
    <location>
        <begin position="26"/>
        <end position="453"/>
    </location>
</feature>
<protein>
    <submittedName>
        <fullName evidence="3">T9SS C-terminal target domain-containing protein</fullName>
    </submittedName>
</protein>
<gene>
    <name evidence="3" type="ORF">D0T11_19390</name>
</gene>
<reference evidence="3 4" key="2">
    <citation type="submission" date="2019-01" db="EMBL/GenBank/DDBJ databases">
        <title>Hymenobacter humicola sp. nov., isolated from soils in Antarctica.</title>
        <authorList>
            <person name="Sedlacek I."/>
            <person name="Holochova P."/>
            <person name="Kralova S."/>
            <person name="Pantucek R."/>
            <person name="Stankova E."/>
            <person name="Vrbovska V."/>
            <person name="Kristofova L."/>
            <person name="Svec P."/>
            <person name="Busse H.-J."/>
        </authorList>
    </citation>
    <scope>NUCLEOTIDE SEQUENCE [LARGE SCALE GENOMIC DNA]</scope>
    <source>
        <strain evidence="3 4">CCM 8852</strain>
    </source>
</reference>
<feature type="domain" description="Secretion system C-terminal sorting" evidence="2">
    <location>
        <begin position="375"/>
        <end position="451"/>
    </location>
</feature>
<dbReference type="Gene3D" id="2.40.128.720">
    <property type="match status" value="2"/>
</dbReference>
<evidence type="ECO:0000256" key="1">
    <source>
        <dbReference type="SAM" id="SignalP"/>
    </source>
</evidence>
<evidence type="ECO:0000259" key="2">
    <source>
        <dbReference type="Pfam" id="PF18962"/>
    </source>
</evidence>
<proteinExistence type="predicted"/>
<keyword evidence="4" id="KW-1185">Reference proteome</keyword>
<dbReference type="AlphaFoldDB" id="A0A418QLG9"/>
<dbReference type="RefSeq" id="WP_119657472.1">
    <property type="nucleotide sequence ID" value="NZ_JBHUOI010000026.1"/>
</dbReference>
<organism evidence="3 4">
    <name type="scientific">Hymenobacter rubripertinctus</name>
    <dbReference type="NCBI Taxonomy" id="2029981"/>
    <lineage>
        <taxon>Bacteria</taxon>
        <taxon>Pseudomonadati</taxon>
        <taxon>Bacteroidota</taxon>
        <taxon>Cytophagia</taxon>
        <taxon>Cytophagales</taxon>
        <taxon>Hymenobacteraceae</taxon>
        <taxon>Hymenobacter</taxon>
    </lineage>
</organism>
<sequence length="453" mass="50407">MPTSPQQLFLGVLGLLAVAAADAQAQVRPAAKTTSQLLGLVNHRPATAGQAATAARGITATVVRPGQEVGYYWEKTTNRWAVSNKRLNTYDSQARLIQQVEQDSATAANFSRSLYAFNARGQETSYTQQNWTNNAWVNNYRYLTDYDANGGETLFRSQRWSGSAWVTEQAYQTVNTYNAAGILTQRIDQELVNGVYVNSGRVTYTVTNGQWSSLLSEDWDNGAWVIDERILDIVWYDWANQQVASFRVQTFDGTNFVDDGRFSITYGANGSYVEISEEYLNGAWVNSRRYTTTKDSQGNELAYVGEDWVNNAWRQKYGERSTLVYGAGNVLLRQARQEFDDVTRQYANTYRTNYSSFQTIVLAARNAALEARAVLYPNPTAGVVTLDIAGVQGSATARGEVYNALGQLVRQFTVLPRASKISTQLDLSGLQSGLYTLRLQTGDGTIVKRVVRN</sequence>
<accession>A0A418QLG9</accession>
<name>A0A418QLG9_9BACT</name>
<dbReference type="OrthoDB" id="863842at2"/>
<comment type="caution">
    <text evidence="3">The sequence shown here is derived from an EMBL/GenBank/DDBJ whole genome shotgun (WGS) entry which is preliminary data.</text>
</comment>
<dbReference type="InterPro" id="IPR026444">
    <property type="entry name" value="Secre_tail"/>
</dbReference>
<dbReference type="Proteomes" id="UP000284250">
    <property type="component" value="Unassembled WGS sequence"/>
</dbReference>
<keyword evidence="1" id="KW-0732">Signal</keyword>
<dbReference type="EMBL" id="QYCN01000044">
    <property type="protein sequence ID" value="RIY06103.1"/>
    <property type="molecule type" value="Genomic_DNA"/>
</dbReference>
<evidence type="ECO:0000313" key="4">
    <source>
        <dbReference type="Proteomes" id="UP000284250"/>
    </source>
</evidence>
<reference evidence="3 4" key="1">
    <citation type="submission" date="2018-09" db="EMBL/GenBank/DDBJ databases">
        <authorList>
            <person name="Zeman M."/>
            <person name="Pardy F."/>
        </authorList>
    </citation>
    <scope>NUCLEOTIDE SEQUENCE [LARGE SCALE GENOMIC DNA]</scope>
    <source>
        <strain evidence="3 4">CCM 8852</strain>
    </source>
</reference>
<evidence type="ECO:0000313" key="3">
    <source>
        <dbReference type="EMBL" id="RIY06103.1"/>
    </source>
</evidence>
<dbReference type="Pfam" id="PF18962">
    <property type="entry name" value="Por_Secre_tail"/>
    <property type="match status" value="1"/>
</dbReference>
<feature type="signal peptide" evidence="1">
    <location>
        <begin position="1"/>
        <end position="25"/>
    </location>
</feature>